<dbReference type="SMART" id="SM00271">
    <property type="entry name" value="DnaJ"/>
    <property type="match status" value="1"/>
</dbReference>
<organism evidence="3 4">
    <name type="scientific">Prorocentrum cordatum</name>
    <dbReference type="NCBI Taxonomy" id="2364126"/>
    <lineage>
        <taxon>Eukaryota</taxon>
        <taxon>Sar</taxon>
        <taxon>Alveolata</taxon>
        <taxon>Dinophyceae</taxon>
        <taxon>Prorocentrales</taxon>
        <taxon>Prorocentraceae</taxon>
        <taxon>Prorocentrum</taxon>
    </lineage>
</organism>
<dbReference type="Gene3D" id="1.10.287.110">
    <property type="entry name" value="DnaJ domain"/>
    <property type="match status" value="1"/>
</dbReference>
<comment type="caution">
    <text evidence="3">The sequence shown here is derived from an EMBL/GenBank/DDBJ whole genome shotgun (WGS) entry which is preliminary data.</text>
</comment>
<dbReference type="InterPro" id="IPR001623">
    <property type="entry name" value="DnaJ_domain"/>
</dbReference>
<name>A0ABN9WIP3_9DINO</name>
<feature type="domain" description="J" evidence="2">
    <location>
        <begin position="4"/>
        <end position="66"/>
    </location>
</feature>
<gene>
    <name evidence="3" type="ORF">PCOR1329_LOCUS67737</name>
</gene>
<dbReference type="PROSITE" id="PS50076">
    <property type="entry name" value="DNAJ_2"/>
    <property type="match status" value="1"/>
</dbReference>
<dbReference type="Proteomes" id="UP001189429">
    <property type="component" value="Unassembled WGS sequence"/>
</dbReference>
<feature type="region of interest" description="Disordered" evidence="1">
    <location>
        <begin position="181"/>
        <end position="204"/>
    </location>
</feature>
<dbReference type="EMBL" id="CAUYUJ010018794">
    <property type="protein sequence ID" value="CAK0886373.1"/>
    <property type="molecule type" value="Genomic_DNA"/>
</dbReference>
<evidence type="ECO:0000313" key="4">
    <source>
        <dbReference type="Proteomes" id="UP001189429"/>
    </source>
</evidence>
<proteinExistence type="predicted"/>
<dbReference type="InterPro" id="IPR036869">
    <property type="entry name" value="J_dom_sf"/>
</dbReference>
<sequence>MYIEALEILGAAPGQDLEPAELRRAFRARAAAAHPDGGGSAEAFQRLRRAYALLRRGGASPAERAGAAAAAAAAARRLERQWERWEQEVESFGQLAGEGDVLYWRPERAEPWRLAVVLAVQVVHEPASGPHGWIYLQPLVEDEGEPGVFFADEWADMEQVEPLSPDGVHWCPAEVAGRPGEGRWRLGPRPAHLPPCAAREEHHH</sequence>
<protein>
    <recommendedName>
        <fullName evidence="2">J domain-containing protein</fullName>
    </recommendedName>
</protein>
<accession>A0ABN9WIP3</accession>
<keyword evidence="4" id="KW-1185">Reference proteome</keyword>
<evidence type="ECO:0000256" key="1">
    <source>
        <dbReference type="SAM" id="MobiDB-lite"/>
    </source>
</evidence>
<dbReference type="SUPFAM" id="SSF46565">
    <property type="entry name" value="Chaperone J-domain"/>
    <property type="match status" value="1"/>
</dbReference>
<evidence type="ECO:0000259" key="2">
    <source>
        <dbReference type="PROSITE" id="PS50076"/>
    </source>
</evidence>
<evidence type="ECO:0000313" key="3">
    <source>
        <dbReference type="EMBL" id="CAK0886373.1"/>
    </source>
</evidence>
<reference evidence="3" key="1">
    <citation type="submission" date="2023-10" db="EMBL/GenBank/DDBJ databases">
        <authorList>
            <person name="Chen Y."/>
            <person name="Shah S."/>
            <person name="Dougan E. K."/>
            <person name="Thang M."/>
            <person name="Chan C."/>
        </authorList>
    </citation>
    <scope>NUCLEOTIDE SEQUENCE [LARGE SCALE GENOMIC DNA]</scope>
</reference>